<dbReference type="InParanoid" id="A0A0N7KQK2"/>
<proteinExistence type="predicted"/>
<evidence type="ECO:0000313" key="2">
    <source>
        <dbReference type="Proteomes" id="UP000059680"/>
    </source>
</evidence>
<name>A0A0N7KQK2_ORYSJ</name>
<accession>A0A0N7KQK2</accession>
<dbReference type="Proteomes" id="UP000059680">
    <property type="component" value="Chromosome 9"/>
</dbReference>
<dbReference type="EMBL" id="AP014965">
    <property type="protein sequence ID" value="BAT07450.1"/>
    <property type="molecule type" value="Genomic_DNA"/>
</dbReference>
<dbReference type="PaxDb" id="39947-A0A0N7KQK2"/>
<gene>
    <name evidence="1" type="ordered locus">Os09g0322650</name>
    <name evidence="1" type="ORF">OSNPB_090322650</name>
</gene>
<reference evidence="1 2" key="2">
    <citation type="journal article" date="2013" name="Plant Cell Physiol.">
        <title>Rice Annotation Project Database (RAP-DB): an integrative and interactive database for rice genomics.</title>
        <authorList>
            <person name="Sakai H."/>
            <person name="Lee S.S."/>
            <person name="Tanaka T."/>
            <person name="Numa H."/>
            <person name="Kim J."/>
            <person name="Kawahara Y."/>
            <person name="Wakimoto H."/>
            <person name="Yang C.C."/>
            <person name="Iwamoto M."/>
            <person name="Abe T."/>
            <person name="Yamada Y."/>
            <person name="Muto A."/>
            <person name="Inokuchi H."/>
            <person name="Ikemura T."/>
            <person name="Matsumoto T."/>
            <person name="Sasaki T."/>
            <person name="Itoh T."/>
        </authorList>
    </citation>
    <scope>NUCLEOTIDE SEQUENCE [LARGE SCALE GENOMIC DNA]</scope>
    <source>
        <strain evidence="2">cv. Nipponbare</strain>
    </source>
</reference>
<reference evidence="1 2" key="3">
    <citation type="journal article" date="2013" name="Rice">
        <title>Improvement of the Oryza sativa Nipponbare reference genome using next generation sequence and optical map data.</title>
        <authorList>
            <person name="Kawahara Y."/>
            <person name="de la Bastide M."/>
            <person name="Hamilton J.P."/>
            <person name="Kanamori H."/>
            <person name="McCombie W.R."/>
            <person name="Ouyang S."/>
            <person name="Schwartz D.C."/>
            <person name="Tanaka T."/>
            <person name="Wu J."/>
            <person name="Zhou S."/>
            <person name="Childs K.L."/>
            <person name="Davidson R.M."/>
            <person name="Lin H."/>
            <person name="Quesada-Ocampo L."/>
            <person name="Vaillancourt B."/>
            <person name="Sakai H."/>
            <person name="Lee S.S."/>
            <person name="Kim J."/>
            <person name="Numa H."/>
            <person name="Itoh T."/>
            <person name="Buell C.R."/>
            <person name="Matsumoto T."/>
        </authorList>
    </citation>
    <scope>NUCLEOTIDE SEQUENCE [LARGE SCALE GENOMIC DNA]</scope>
    <source>
        <strain evidence="2">cv. Nipponbare</strain>
    </source>
</reference>
<reference evidence="2" key="1">
    <citation type="journal article" date="2005" name="Nature">
        <title>The map-based sequence of the rice genome.</title>
        <authorList>
            <consortium name="International rice genome sequencing project (IRGSP)"/>
            <person name="Matsumoto T."/>
            <person name="Wu J."/>
            <person name="Kanamori H."/>
            <person name="Katayose Y."/>
            <person name="Fujisawa M."/>
            <person name="Namiki N."/>
            <person name="Mizuno H."/>
            <person name="Yamamoto K."/>
            <person name="Antonio B.A."/>
            <person name="Baba T."/>
            <person name="Sakata K."/>
            <person name="Nagamura Y."/>
            <person name="Aoki H."/>
            <person name="Arikawa K."/>
            <person name="Arita K."/>
            <person name="Bito T."/>
            <person name="Chiden Y."/>
            <person name="Fujitsuka N."/>
            <person name="Fukunaka R."/>
            <person name="Hamada M."/>
            <person name="Harada C."/>
            <person name="Hayashi A."/>
            <person name="Hijishita S."/>
            <person name="Honda M."/>
            <person name="Hosokawa S."/>
            <person name="Ichikawa Y."/>
            <person name="Idonuma A."/>
            <person name="Iijima M."/>
            <person name="Ikeda M."/>
            <person name="Ikeno M."/>
            <person name="Ito K."/>
            <person name="Ito S."/>
            <person name="Ito T."/>
            <person name="Ito Y."/>
            <person name="Ito Y."/>
            <person name="Iwabuchi A."/>
            <person name="Kamiya K."/>
            <person name="Karasawa W."/>
            <person name="Kurita K."/>
            <person name="Katagiri S."/>
            <person name="Kikuta A."/>
            <person name="Kobayashi H."/>
            <person name="Kobayashi N."/>
            <person name="Machita K."/>
            <person name="Maehara T."/>
            <person name="Masukawa M."/>
            <person name="Mizubayashi T."/>
            <person name="Mukai Y."/>
            <person name="Nagasaki H."/>
            <person name="Nagata Y."/>
            <person name="Naito S."/>
            <person name="Nakashima M."/>
            <person name="Nakama Y."/>
            <person name="Nakamichi Y."/>
            <person name="Nakamura M."/>
            <person name="Meguro A."/>
            <person name="Negishi M."/>
            <person name="Ohta I."/>
            <person name="Ohta T."/>
            <person name="Okamoto M."/>
            <person name="Ono N."/>
            <person name="Saji S."/>
            <person name="Sakaguchi M."/>
            <person name="Sakai K."/>
            <person name="Shibata M."/>
            <person name="Shimokawa T."/>
            <person name="Song J."/>
            <person name="Takazaki Y."/>
            <person name="Terasawa K."/>
            <person name="Tsugane M."/>
            <person name="Tsuji K."/>
            <person name="Ueda S."/>
            <person name="Waki K."/>
            <person name="Yamagata H."/>
            <person name="Yamamoto M."/>
            <person name="Yamamoto S."/>
            <person name="Yamane H."/>
            <person name="Yoshiki S."/>
            <person name="Yoshihara R."/>
            <person name="Yukawa K."/>
            <person name="Zhong H."/>
            <person name="Yano M."/>
            <person name="Yuan Q."/>
            <person name="Ouyang S."/>
            <person name="Liu J."/>
            <person name="Jones K.M."/>
            <person name="Gansberger K."/>
            <person name="Moffat K."/>
            <person name="Hill J."/>
            <person name="Bera J."/>
            <person name="Fadrosh D."/>
            <person name="Jin S."/>
            <person name="Johri S."/>
            <person name="Kim M."/>
            <person name="Overton L."/>
            <person name="Reardon M."/>
            <person name="Tsitrin T."/>
            <person name="Vuong H."/>
            <person name="Weaver B."/>
            <person name="Ciecko A."/>
            <person name="Tallon L."/>
            <person name="Jackson J."/>
            <person name="Pai G."/>
            <person name="Aken S.V."/>
            <person name="Utterback T."/>
            <person name="Reidmuller S."/>
            <person name="Feldblyum T."/>
            <person name="Hsiao J."/>
            <person name="Zismann V."/>
            <person name="Iobst S."/>
            <person name="de Vazeille A.R."/>
            <person name="Buell C.R."/>
            <person name="Ying K."/>
            <person name="Li Y."/>
            <person name="Lu T."/>
            <person name="Huang Y."/>
            <person name="Zhao Q."/>
            <person name="Feng Q."/>
            <person name="Zhang L."/>
            <person name="Zhu J."/>
            <person name="Weng Q."/>
            <person name="Mu J."/>
            <person name="Lu Y."/>
            <person name="Fan D."/>
            <person name="Liu Y."/>
            <person name="Guan J."/>
            <person name="Zhang Y."/>
            <person name="Yu S."/>
            <person name="Liu X."/>
            <person name="Zhang Y."/>
            <person name="Hong G."/>
            <person name="Han B."/>
            <person name="Choisne N."/>
            <person name="Demange N."/>
            <person name="Orjeda G."/>
            <person name="Samain S."/>
            <person name="Cattolico L."/>
            <person name="Pelletier E."/>
            <person name="Couloux A."/>
            <person name="Segurens B."/>
            <person name="Wincker P."/>
            <person name="D'Hont A."/>
            <person name="Scarpelli C."/>
            <person name="Weissenbach J."/>
            <person name="Salanoubat M."/>
            <person name="Quetier F."/>
            <person name="Yu Y."/>
            <person name="Kim H.R."/>
            <person name="Rambo T."/>
            <person name="Currie J."/>
            <person name="Collura K."/>
            <person name="Luo M."/>
            <person name="Yang T."/>
            <person name="Ammiraju J.S.S."/>
            <person name="Engler F."/>
            <person name="Soderlund C."/>
            <person name="Wing R.A."/>
            <person name="Palmer L.E."/>
            <person name="de la Bastide M."/>
            <person name="Spiegel L."/>
            <person name="Nascimento L."/>
            <person name="Zutavern T."/>
            <person name="O'Shaughnessy A."/>
            <person name="Dike S."/>
            <person name="Dedhia N."/>
            <person name="Preston R."/>
            <person name="Balija V."/>
            <person name="McCombie W.R."/>
            <person name="Chow T."/>
            <person name="Chen H."/>
            <person name="Chung M."/>
            <person name="Chen C."/>
            <person name="Shaw J."/>
            <person name="Wu H."/>
            <person name="Hsiao K."/>
            <person name="Chao Y."/>
            <person name="Chu M."/>
            <person name="Cheng C."/>
            <person name="Hour A."/>
            <person name="Lee P."/>
            <person name="Lin S."/>
            <person name="Lin Y."/>
            <person name="Liou J."/>
            <person name="Liu S."/>
            <person name="Hsing Y."/>
            <person name="Raghuvanshi S."/>
            <person name="Mohanty A."/>
            <person name="Bharti A.K."/>
            <person name="Gaur A."/>
            <person name="Gupta V."/>
            <person name="Kumar D."/>
            <person name="Ravi V."/>
            <person name="Vij S."/>
            <person name="Kapur A."/>
            <person name="Khurana P."/>
            <person name="Khurana P."/>
            <person name="Khurana J.P."/>
            <person name="Tyagi A.K."/>
            <person name="Gaikwad K."/>
            <person name="Singh A."/>
            <person name="Dalal V."/>
            <person name="Srivastava S."/>
            <person name="Dixit A."/>
            <person name="Pal A.K."/>
            <person name="Ghazi I.A."/>
            <person name="Yadav M."/>
            <person name="Pandit A."/>
            <person name="Bhargava A."/>
            <person name="Sureshbabu K."/>
            <person name="Batra K."/>
            <person name="Sharma T.R."/>
            <person name="Mohapatra T."/>
            <person name="Singh N.K."/>
            <person name="Messing J."/>
            <person name="Nelson A.B."/>
            <person name="Fuks G."/>
            <person name="Kavchok S."/>
            <person name="Keizer G."/>
            <person name="Linton E."/>
            <person name="Llaca V."/>
            <person name="Song R."/>
            <person name="Tanyolac B."/>
            <person name="Young S."/>
            <person name="Ho-Il K."/>
            <person name="Hahn J.H."/>
            <person name="Sangsakoo G."/>
            <person name="Vanavichit A."/>
            <person name="de Mattos Luiz.A.T."/>
            <person name="Zimmer P.D."/>
            <person name="Malone G."/>
            <person name="Dellagostin O."/>
            <person name="de Oliveira A.C."/>
            <person name="Bevan M."/>
            <person name="Bancroft I."/>
            <person name="Minx P."/>
            <person name="Cordum H."/>
            <person name="Wilson R."/>
            <person name="Cheng Z."/>
            <person name="Jin W."/>
            <person name="Jiang J."/>
            <person name="Leong S.A."/>
            <person name="Iwama H."/>
            <person name="Gojobori T."/>
            <person name="Itoh T."/>
            <person name="Niimura Y."/>
            <person name="Fujii Y."/>
            <person name="Habara T."/>
            <person name="Sakai H."/>
            <person name="Sato Y."/>
            <person name="Wilson G."/>
            <person name="Kumar K."/>
            <person name="McCouch S."/>
            <person name="Juretic N."/>
            <person name="Hoen D."/>
            <person name="Wright S."/>
            <person name="Bruskiewich R."/>
            <person name="Bureau T."/>
            <person name="Miyao A."/>
            <person name="Hirochika H."/>
            <person name="Nishikawa T."/>
            <person name="Kadowaki K."/>
            <person name="Sugiura M."/>
            <person name="Burr B."/>
            <person name="Sasaki T."/>
        </authorList>
    </citation>
    <scope>NUCLEOTIDE SEQUENCE [LARGE SCALE GENOMIC DNA]</scope>
    <source>
        <strain evidence="2">cv. Nipponbare</strain>
    </source>
</reference>
<dbReference type="AlphaFoldDB" id="A0A0N7KQK2"/>
<evidence type="ECO:0000313" key="1">
    <source>
        <dbReference type="EMBL" id="BAT07450.1"/>
    </source>
</evidence>
<organism evidence="1 2">
    <name type="scientific">Oryza sativa subsp. japonica</name>
    <name type="common">Rice</name>
    <dbReference type="NCBI Taxonomy" id="39947"/>
    <lineage>
        <taxon>Eukaryota</taxon>
        <taxon>Viridiplantae</taxon>
        <taxon>Streptophyta</taxon>
        <taxon>Embryophyta</taxon>
        <taxon>Tracheophyta</taxon>
        <taxon>Spermatophyta</taxon>
        <taxon>Magnoliopsida</taxon>
        <taxon>Liliopsida</taxon>
        <taxon>Poales</taxon>
        <taxon>Poaceae</taxon>
        <taxon>BOP clade</taxon>
        <taxon>Oryzoideae</taxon>
        <taxon>Oryzeae</taxon>
        <taxon>Oryzinae</taxon>
        <taxon>Oryza</taxon>
        <taxon>Oryza sativa</taxon>
    </lineage>
</organism>
<keyword evidence="2" id="KW-1185">Reference proteome</keyword>
<protein>
    <submittedName>
        <fullName evidence="1">Os09g0322650 protein</fullName>
    </submittedName>
</protein>
<sequence>MEDYSRPRGIGQSGFDIIGPQVDGVIVTVIIIARKDQLPPLCARNQSCLATGLFPSLHERGLVGAGSVLGDSEPSKAESTTASILVAYDRP</sequence>